<organism evidence="2 3">
    <name type="scientific">Pisolithus tinctorius Marx 270</name>
    <dbReference type="NCBI Taxonomy" id="870435"/>
    <lineage>
        <taxon>Eukaryota</taxon>
        <taxon>Fungi</taxon>
        <taxon>Dikarya</taxon>
        <taxon>Basidiomycota</taxon>
        <taxon>Agaricomycotina</taxon>
        <taxon>Agaricomycetes</taxon>
        <taxon>Agaricomycetidae</taxon>
        <taxon>Boletales</taxon>
        <taxon>Sclerodermatineae</taxon>
        <taxon>Pisolithaceae</taxon>
        <taxon>Pisolithus</taxon>
    </lineage>
</organism>
<feature type="compositionally biased region" description="Basic and acidic residues" evidence="1">
    <location>
        <begin position="52"/>
        <end position="62"/>
    </location>
</feature>
<gene>
    <name evidence="2" type="ORF">M404DRAFT_1004393</name>
</gene>
<reference evidence="2 3" key="1">
    <citation type="submission" date="2014-04" db="EMBL/GenBank/DDBJ databases">
        <authorList>
            <consortium name="DOE Joint Genome Institute"/>
            <person name="Kuo A."/>
            <person name="Kohler A."/>
            <person name="Costa M.D."/>
            <person name="Nagy L.G."/>
            <person name="Floudas D."/>
            <person name="Copeland A."/>
            <person name="Barry K.W."/>
            <person name="Cichocki N."/>
            <person name="Veneault-Fourrey C."/>
            <person name="LaButti K."/>
            <person name="Lindquist E.A."/>
            <person name="Lipzen A."/>
            <person name="Lundell T."/>
            <person name="Morin E."/>
            <person name="Murat C."/>
            <person name="Sun H."/>
            <person name="Tunlid A."/>
            <person name="Henrissat B."/>
            <person name="Grigoriev I.V."/>
            <person name="Hibbett D.S."/>
            <person name="Martin F."/>
            <person name="Nordberg H.P."/>
            <person name="Cantor M.N."/>
            <person name="Hua S.X."/>
        </authorList>
    </citation>
    <scope>NUCLEOTIDE SEQUENCE [LARGE SCALE GENOMIC DNA]</scope>
    <source>
        <strain evidence="2 3">Marx 270</strain>
    </source>
</reference>
<evidence type="ECO:0000313" key="3">
    <source>
        <dbReference type="Proteomes" id="UP000054217"/>
    </source>
</evidence>
<name>A0A0C3JQ98_PISTI</name>
<reference evidence="3" key="2">
    <citation type="submission" date="2015-01" db="EMBL/GenBank/DDBJ databases">
        <title>Evolutionary Origins and Diversification of the Mycorrhizal Mutualists.</title>
        <authorList>
            <consortium name="DOE Joint Genome Institute"/>
            <consortium name="Mycorrhizal Genomics Consortium"/>
            <person name="Kohler A."/>
            <person name="Kuo A."/>
            <person name="Nagy L.G."/>
            <person name="Floudas D."/>
            <person name="Copeland A."/>
            <person name="Barry K.W."/>
            <person name="Cichocki N."/>
            <person name="Veneault-Fourrey C."/>
            <person name="LaButti K."/>
            <person name="Lindquist E.A."/>
            <person name="Lipzen A."/>
            <person name="Lundell T."/>
            <person name="Morin E."/>
            <person name="Murat C."/>
            <person name="Riley R."/>
            <person name="Ohm R."/>
            <person name="Sun H."/>
            <person name="Tunlid A."/>
            <person name="Henrissat B."/>
            <person name="Grigoriev I.V."/>
            <person name="Hibbett D.S."/>
            <person name="Martin F."/>
        </authorList>
    </citation>
    <scope>NUCLEOTIDE SEQUENCE [LARGE SCALE GENOMIC DNA]</scope>
    <source>
        <strain evidence="3">Marx 270</strain>
    </source>
</reference>
<feature type="region of interest" description="Disordered" evidence="1">
    <location>
        <begin position="37"/>
        <end position="99"/>
    </location>
</feature>
<dbReference type="InParanoid" id="A0A0C3JQ98"/>
<evidence type="ECO:0000313" key="2">
    <source>
        <dbReference type="EMBL" id="KIN99681.1"/>
    </source>
</evidence>
<sequence>MAVEVGEAPTTLPTSEDVARAEVDTAGSDELLADAEGSTASVVPGSNNGAHRASEGENRFRNWEGSALPQLLRPRRPPSSPRLQHKRSVQTASPRPQCE</sequence>
<dbReference type="EMBL" id="KN832002">
    <property type="protein sequence ID" value="KIN99681.1"/>
    <property type="molecule type" value="Genomic_DNA"/>
</dbReference>
<feature type="compositionally biased region" description="Polar residues" evidence="1">
    <location>
        <begin position="38"/>
        <end position="49"/>
    </location>
</feature>
<keyword evidence="3" id="KW-1185">Reference proteome</keyword>
<proteinExistence type="predicted"/>
<dbReference type="HOGENOM" id="CLU_2321320_0_0_1"/>
<dbReference type="Proteomes" id="UP000054217">
    <property type="component" value="Unassembled WGS sequence"/>
</dbReference>
<accession>A0A0C3JQ98</accession>
<dbReference type="AlphaFoldDB" id="A0A0C3JQ98"/>
<protein>
    <submittedName>
        <fullName evidence="2">Uncharacterized protein</fullName>
    </submittedName>
</protein>
<evidence type="ECO:0000256" key="1">
    <source>
        <dbReference type="SAM" id="MobiDB-lite"/>
    </source>
</evidence>
<feature type="compositionally biased region" description="Polar residues" evidence="1">
    <location>
        <begin position="89"/>
        <end position="99"/>
    </location>
</feature>